<accession>A0AAD9DHT0</accession>
<reference evidence="2" key="1">
    <citation type="submission" date="2023-06" db="EMBL/GenBank/DDBJ databases">
        <title>Survivors Of The Sea: Transcriptome response of Skeletonema marinoi to long-term dormancy.</title>
        <authorList>
            <person name="Pinder M.I.M."/>
            <person name="Kourtchenko O."/>
            <person name="Robertson E.K."/>
            <person name="Larsson T."/>
            <person name="Maumus F."/>
            <person name="Osuna-Cruz C.M."/>
            <person name="Vancaester E."/>
            <person name="Stenow R."/>
            <person name="Vandepoele K."/>
            <person name="Ploug H."/>
            <person name="Bruchert V."/>
            <person name="Godhe A."/>
            <person name="Topel M."/>
        </authorList>
    </citation>
    <scope>NUCLEOTIDE SEQUENCE</scope>
    <source>
        <strain evidence="2">R05AC</strain>
    </source>
</reference>
<dbReference type="EMBL" id="JATAAI010000004">
    <property type="protein sequence ID" value="KAK1746113.1"/>
    <property type="molecule type" value="Genomic_DNA"/>
</dbReference>
<dbReference type="AlphaFoldDB" id="A0AAD9DHT0"/>
<keyword evidence="3" id="KW-1185">Reference proteome</keyword>
<dbReference type="Proteomes" id="UP001224775">
    <property type="component" value="Unassembled WGS sequence"/>
</dbReference>
<keyword evidence="1" id="KW-0472">Membrane</keyword>
<feature type="transmembrane region" description="Helical" evidence="1">
    <location>
        <begin position="254"/>
        <end position="274"/>
    </location>
</feature>
<feature type="transmembrane region" description="Helical" evidence="1">
    <location>
        <begin position="229"/>
        <end position="248"/>
    </location>
</feature>
<proteinExistence type="predicted"/>
<evidence type="ECO:0000256" key="1">
    <source>
        <dbReference type="SAM" id="Phobius"/>
    </source>
</evidence>
<organism evidence="2 3">
    <name type="scientific">Skeletonema marinoi</name>
    <dbReference type="NCBI Taxonomy" id="267567"/>
    <lineage>
        <taxon>Eukaryota</taxon>
        <taxon>Sar</taxon>
        <taxon>Stramenopiles</taxon>
        <taxon>Ochrophyta</taxon>
        <taxon>Bacillariophyta</taxon>
        <taxon>Coscinodiscophyceae</taxon>
        <taxon>Thalassiosirophycidae</taxon>
        <taxon>Thalassiosirales</taxon>
        <taxon>Skeletonemataceae</taxon>
        <taxon>Skeletonema</taxon>
        <taxon>Skeletonema marinoi-dohrnii complex</taxon>
    </lineage>
</organism>
<keyword evidence="1" id="KW-0812">Transmembrane</keyword>
<keyword evidence="1" id="KW-1133">Transmembrane helix</keyword>
<gene>
    <name evidence="2" type="ORF">QTG54_002720</name>
</gene>
<protein>
    <submittedName>
        <fullName evidence="2">Uncharacterized protein</fullName>
    </submittedName>
</protein>
<sequence length="410" mass="47306">MKEVRVSFGLAREVMLATLIHEYDTFHQKCRDLNIPLENEGLYQHLFGEESRLVTAMKRDLKLDHPTIYEFLATFYFAAEFRSPAKRLQEHSRVNYDGYMDQEPLNKIWRAIADAGKNGESPVYFWQDVESALNEDCREFFLTFSGQRHPIRVAWDDDKVHLQFSTHDVRSDPHFLCGGQAHQHTMSNCRGLTIHSAILAASGFPVGFRTSRQGESEHQCYETLLRFMFAYYFTVSGAAHLGLDNIIFCSDRGYWTPALILLILSFGGTVFGTIKRSYWVPFTYNQKRQDKREQIETKYGRSIFVAFSRWGEYMLKIMAWRGGTGNVSLAMNSDCSEDQLVTMEFKLKNSADAKWYHDKDLTRDQRKLKAFQQISGIDISKEDLDKVDAHIQHSLNVTLTSCGLPFGCLQ</sequence>
<evidence type="ECO:0000313" key="3">
    <source>
        <dbReference type="Proteomes" id="UP001224775"/>
    </source>
</evidence>
<evidence type="ECO:0000313" key="2">
    <source>
        <dbReference type="EMBL" id="KAK1746113.1"/>
    </source>
</evidence>
<name>A0AAD9DHT0_9STRA</name>
<comment type="caution">
    <text evidence="2">The sequence shown here is derived from an EMBL/GenBank/DDBJ whole genome shotgun (WGS) entry which is preliminary data.</text>
</comment>